<dbReference type="GO" id="GO:0035556">
    <property type="term" value="P:intracellular signal transduction"/>
    <property type="evidence" value="ECO:0007669"/>
    <property type="project" value="TreeGrafter"/>
</dbReference>
<sequence length="610" mass="65868">MLLNSHHKSPSITKHIDCYLANDNISPPHSPVPTVYSTRDIELLNYTSLDFIRPEVPRDPPVCKSAKLRQKYLLAQQSPAAPAASEGEGFKFGGAGSSSSAQGGIYAHKNPSTSSLSAGLAAAAAAHRSDSPRPQQQPQQSQQSQQRIGVGAVGMGTPVMDMRGLARGQTPPPRANNGSPCSANRTTRPPPVDTFCPTTGENRPASPSIPVNIPSTGNFSHGDYARFPASPPSESSSTASSPGAVGPEGSRTWTHGRQKDKVGMHRPRHSLSVSIVRRRTSSGASSPVTSGSYSSLTQSPAVSFLASLADMSAPKGPVHGMYSEGDQVGDFLLGREIGSGAFARVFEADVIDGPHKQLGKVAVKVVKKDQPRMEDGQDVQQHIDHETTIWARLRHPHVLEMLELMDADDAVFVVCELATDGNLLDLIVKEGRLSEAHARNLFRQIADAIRYLHEEIQVVHRDIKCENILLDSQGNAKLADFGLSVELAPPSPEASHNGASPNDPVFCHGSLHYCAPEELRQTTHSNPASDLWSLGCVLYAMLTGALPFNDGFPPRLQAMIINGRYDAEKLDRAGVSKEAKDLIAGMLKTKIEERFTMREIWNHPWILCQD</sequence>
<feature type="compositionally biased region" description="Low complexity" evidence="4">
    <location>
        <begin position="232"/>
        <end position="242"/>
    </location>
</feature>
<feature type="compositionally biased region" description="Polar residues" evidence="4">
    <location>
        <begin position="176"/>
        <end position="187"/>
    </location>
</feature>
<gene>
    <name evidence="6" type="ORF">SPPG_04226</name>
</gene>
<dbReference type="VEuPathDB" id="FungiDB:SPPG_04226"/>
<dbReference type="STRING" id="645134.A0A0L0HJS9"/>
<dbReference type="Pfam" id="PF00069">
    <property type="entry name" value="Pkinase"/>
    <property type="match status" value="1"/>
</dbReference>
<dbReference type="SMART" id="SM00220">
    <property type="entry name" value="S_TKc"/>
    <property type="match status" value="1"/>
</dbReference>
<evidence type="ECO:0000313" key="7">
    <source>
        <dbReference type="Proteomes" id="UP000053201"/>
    </source>
</evidence>
<evidence type="ECO:0000256" key="4">
    <source>
        <dbReference type="SAM" id="MobiDB-lite"/>
    </source>
</evidence>
<dbReference type="InterPro" id="IPR017441">
    <property type="entry name" value="Protein_kinase_ATP_BS"/>
</dbReference>
<keyword evidence="6" id="KW-0808">Transferase</keyword>
<dbReference type="FunFam" id="1.10.510.10:FF:000571">
    <property type="entry name" value="Maternal embryonic leucine zipper kinase"/>
    <property type="match status" value="1"/>
</dbReference>
<feature type="compositionally biased region" description="Low complexity" evidence="4">
    <location>
        <begin position="113"/>
        <end position="147"/>
    </location>
</feature>
<dbReference type="InterPro" id="IPR008271">
    <property type="entry name" value="Ser/Thr_kinase_AS"/>
</dbReference>
<dbReference type="AlphaFoldDB" id="A0A0L0HJS9"/>
<dbReference type="PANTHER" id="PTHR24346">
    <property type="entry name" value="MAP/MICROTUBULE AFFINITY-REGULATING KINASE"/>
    <property type="match status" value="1"/>
</dbReference>
<dbReference type="GO" id="GO:0004674">
    <property type="term" value="F:protein serine/threonine kinase activity"/>
    <property type="evidence" value="ECO:0007669"/>
    <property type="project" value="TreeGrafter"/>
</dbReference>
<dbReference type="OrthoDB" id="4062651at2759"/>
<dbReference type="RefSeq" id="XP_016609174.1">
    <property type="nucleotide sequence ID" value="XM_016752469.1"/>
</dbReference>
<dbReference type="GeneID" id="27687687"/>
<dbReference type="EMBL" id="KQ257455">
    <property type="protein sequence ID" value="KND01135.1"/>
    <property type="molecule type" value="Genomic_DNA"/>
</dbReference>
<evidence type="ECO:0000313" key="6">
    <source>
        <dbReference type="EMBL" id="KND01135.1"/>
    </source>
</evidence>
<dbReference type="PROSITE" id="PS50011">
    <property type="entry name" value="PROTEIN_KINASE_DOM"/>
    <property type="match status" value="1"/>
</dbReference>
<proteinExistence type="predicted"/>
<dbReference type="OMA" id="NILCSAK"/>
<evidence type="ECO:0000259" key="5">
    <source>
        <dbReference type="PROSITE" id="PS50011"/>
    </source>
</evidence>
<feature type="region of interest" description="Disordered" evidence="4">
    <location>
        <begin position="274"/>
        <end position="293"/>
    </location>
</feature>
<dbReference type="Gene3D" id="1.10.510.10">
    <property type="entry name" value="Transferase(Phosphotransferase) domain 1"/>
    <property type="match status" value="1"/>
</dbReference>
<accession>A0A0L0HJS9</accession>
<organism evidence="6 7">
    <name type="scientific">Spizellomyces punctatus (strain DAOM BR117)</name>
    <dbReference type="NCBI Taxonomy" id="645134"/>
    <lineage>
        <taxon>Eukaryota</taxon>
        <taxon>Fungi</taxon>
        <taxon>Fungi incertae sedis</taxon>
        <taxon>Chytridiomycota</taxon>
        <taxon>Chytridiomycota incertae sedis</taxon>
        <taxon>Chytridiomycetes</taxon>
        <taxon>Spizellomycetales</taxon>
        <taxon>Spizellomycetaceae</taxon>
        <taxon>Spizellomyces</taxon>
    </lineage>
</organism>
<feature type="region of interest" description="Disordered" evidence="4">
    <location>
        <begin position="113"/>
        <end position="269"/>
    </location>
</feature>
<keyword evidence="1 3" id="KW-0547">Nucleotide-binding</keyword>
<name>A0A0L0HJS9_SPIPD</name>
<evidence type="ECO:0000256" key="3">
    <source>
        <dbReference type="PROSITE-ProRule" id="PRU10141"/>
    </source>
</evidence>
<keyword evidence="2 3" id="KW-0067">ATP-binding</keyword>
<keyword evidence="6" id="KW-0418">Kinase</keyword>
<dbReference type="GO" id="GO:0005737">
    <property type="term" value="C:cytoplasm"/>
    <property type="evidence" value="ECO:0007669"/>
    <property type="project" value="TreeGrafter"/>
</dbReference>
<dbReference type="InParanoid" id="A0A0L0HJS9"/>
<dbReference type="PROSITE" id="PS00108">
    <property type="entry name" value="PROTEIN_KINASE_ST"/>
    <property type="match status" value="1"/>
</dbReference>
<feature type="compositionally biased region" description="Low complexity" evidence="4">
    <location>
        <begin position="281"/>
        <end position="293"/>
    </location>
</feature>
<feature type="domain" description="Protein kinase" evidence="5">
    <location>
        <begin position="331"/>
        <end position="606"/>
    </location>
</feature>
<dbReference type="InterPro" id="IPR000719">
    <property type="entry name" value="Prot_kinase_dom"/>
</dbReference>
<dbReference type="InterPro" id="IPR011009">
    <property type="entry name" value="Kinase-like_dom_sf"/>
</dbReference>
<dbReference type="PROSITE" id="PS00107">
    <property type="entry name" value="PROTEIN_KINASE_ATP"/>
    <property type="match status" value="1"/>
</dbReference>
<feature type="binding site" evidence="3">
    <location>
        <position position="368"/>
    </location>
    <ligand>
        <name>ATP</name>
        <dbReference type="ChEBI" id="CHEBI:30616"/>
    </ligand>
</feature>
<protein>
    <submittedName>
        <fullName evidence="6">CAMK/CAMKL protein kinase</fullName>
    </submittedName>
</protein>
<keyword evidence="7" id="KW-1185">Reference proteome</keyword>
<reference evidence="6 7" key="1">
    <citation type="submission" date="2009-08" db="EMBL/GenBank/DDBJ databases">
        <title>The Genome Sequence of Spizellomyces punctatus strain DAOM BR117.</title>
        <authorList>
            <consortium name="The Broad Institute Genome Sequencing Platform"/>
            <person name="Russ C."/>
            <person name="Cuomo C."/>
            <person name="Shea T."/>
            <person name="Young S.K."/>
            <person name="Zeng Q."/>
            <person name="Koehrsen M."/>
            <person name="Haas B."/>
            <person name="Borodovsky M."/>
            <person name="Guigo R."/>
            <person name="Alvarado L."/>
            <person name="Berlin A."/>
            <person name="Bochicchio J."/>
            <person name="Borenstein D."/>
            <person name="Chapman S."/>
            <person name="Chen Z."/>
            <person name="Engels R."/>
            <person name="Freedman E."/>
            <person name="Gellesch M."/>
            <person name="Goldberg J."/>
            <person name="Griggs A."/>
            <person name="Gujja S."/>
            <person name="Heiman D."/>
            <person name="Hepburn T."/>
            <person name="Howarth C."/>
            <person name="Jen D."/>
            <person name="Larson L."/>
            <person name="Lewis B."/>
            <person name="Mehta T."/>
            <person name="Park D."/>
            <person name="Pearson M."/>
            <person name="Roberts A."/>
            <person name="Saif S."/>
            <person name="Shenoy N."/>
            <person name="Sisk P."/>
            <person name="Stolte C."/>
            <person name="Sykes S."/>
            <person name="Thomson T."/>
            <person name="Walk T."/>
            <person name="White J."/>
            <person name="Yandava C."/>
            <person name="Burger G."/>
            <person name="Gray M.W."/>
            <person name="Holland P.W.H."/>
            <person name="King N."/>
            <person name="Lang F.B.F."/>
            <person name="Roger A.J."/>
            <person name="Ruiz-Trillo I."/>
            <person name="Lander E."/>
            <person name="Nusbaum C."/>
        </authorList>
    </citation>
    <scope>NUCLEOTIDE SEQUENCE [LARGE SCALE GENOMIC DNA]</scope>
    <source>
        <strain evidence="6 7">DAOM BR117</strain>
    </source>
</reference>
<dbReference type="SUPFAM" id="SSF56112">
    <property type="entry name" value="Protein kinase-like (PK-like)"/>
    <property type="match status" value="1"/>
</dbReference>
<evidence type="ECO:0000256" key="2">
    <source>
        <dbReference type="ARBA" id="ARBA00022840"/>
    </source>
</evidence>
<dbReference type="GO" id="GO:0005524">
    <property type="term" value="F:ATP binding"/>
    <property type="evidence" value="ECO:0007669"/>
    <property type="project" value="UniProtKB-UniRule"/>
</dbReference>
<dbReference type="Proteomes" id="UP000053201">
    <property type="component" value="Unassembled WGS sequence"/>
</dbReference>
<dbReference type="PANTHER" id="PTHR24346:SF110">
    <property type="entry name" value="NON-SPECIFIC SERINE_THREONINE PROTEIN KINASE"/>
    <property type="match status" value="1"/>
</dbReference>
<dbReference type="eggNOG" id="KOG0586">
    <property type="taxonomic scope" value="Eukaryota"/>
</dbReference>
<evidence type="ECO:0000256" key="1">
    <source>
        <dbReference type="ARBA" id="ARBA00022741"/>
    </source>
</evidence>